<protein>
    <submittedName>
        <fullName evidence="1">Uncharacterized protein</fullName>
    </submittedName>
</protein>
<evidence type="ECO:0000313" key="1">
    <source>
        <dbReference type="EMBL" id="EJX04037.1"/>
    </source>
</evidence>
<dbReference type="AlphaFoldDB" id="J9G9U8"/>
<reference evidence="1" key="1">
    <citation type="journal article" date="2012" name="PLoS ONE">
        <title>Gene sets for utilization of primary and secondary nutrition supplies in the distal gut of endangered iberian lynx.</title>
        <authorList>
            <person name="Alcaide M."/>
            <person name="Messina E."/>
            <person name="Richter M."/>
            <person name="Bargiela R."/>
            <person name="Peplies J."/>
            <person name="Huws S.A."/>
            <person name="Newbold C.J."/>
            <person name="Golyshin P.N."/>
            <person name="Simon M.A."/>
            <person name="Lopez G."/>
            <person name="Yakimov M.M."/>
            <person name="Ferrer M."/>
        </authorList>
    </citation>
    <scope>NUCLEOTIDE SEQUENCE</scope>
</reference>
<accession>J9G9U8</accession>
<name>J9G9U8_9ZZZZ</name>
<dbReference type="EMBL" id="AMCI01001943">
    <property type="protein sequence ID" value="EJX04037.1"/>
    <property type="molecule type" value="Genomic_DNA"/>
</dbReference>
<proteinExistence type="predicted"/>
<organism evidence="1">
    <name type="scientific">gut metagenome</name>
    <dbReference type="NCBI Taxonomy" id="749906"/>
    <lineage>
        <taxon>unclassified sequences</taxon>
        <taxon>metagenomes</taxon>
        <taxon>organismal metagenomes</taxon>
    </lineage>
</organism>
<sequence length="148" mass="16723">MVNFFHPIFFRLGVQTVDEQELVRQSLCYCRERICLVTILVAQLRIGVTHGKLLAARNLERLGERDLVPTYDSGRHLLRAEVSTRRIVLYLLDEGVRAADLFADSEAHTDDLHANVALQDVLREIDGHLVVTRKRGHAHSLAFSSPAV</sequence>
<comment type="caution">
    <text evidence="1">The sequence shown here is derived from an EMBL/GenBank/DDBJ whole genome shotgun (WGS) entry which is preliminary data.</text>
</comment>
<gene>
    <name evidence="1" type="ORF">EVA_07856</name>
</gene>